<proteinExistence type="predicted"/>
<evidence type="ECO:0008006" key="4">
    <source>
        <dbReference type="Google" id="ProtNLM"/>
    </source>
</evidence>
<dbReference type="PANTHER" id="PTHR38441:SF1">
    <property type="entry name" value="MEMBRANE PROTEIN"/>
    <property type="match status" value="1"/>
</dbReference>
<evidence type="ECO:0000256" key="1">
    <source>
        <dbReference type="SAM" id="Phobius"/>
    </source>
</evidence>
<dbReference type="Pfam" id="PF04341">
    <property type="entry name" value="DUF485"/>
    <property type="match status" value="1"/>
</dbReference>
<keyword evidence="1" id="KW-0812">Transmembrane</keyword>
<comment type="caution">
    <text evidence="2">The sequence shown here is derived from an EMBL/GenBank/DDBJ whole genome shotgun (WGS) entry which is preliminary data.</text>
</comment>
<feature type="transmembrane region" description="Helical" evidence="1">
    <location>
        <begin position="38"/>
        <end position="60"/>
    </location>
</feature>
<dbReference type="AlphaFoldDB" id="A0A177IVR0"/>
<protein>
    <recommendedName>
        <fullName evidence="4">DUF485 domain-containing protein</fullName>
    </recommendedName>
</protein>
<dbReference type="InterPro" id="IPR007436">
    <property type="entry name" value="DUF485"/>
</dbReference>
<dbReference type="EMBL" id="LSTQ01000002">
    <property type="protein sequence ID" value="OAH32175.1"/>
    <property type="molecule type" value="Genomic_DNA"/>
</dbReference>
<dbReference type="RefSeq" id="WP_066837557.1">
    <property type="nucleotide sequence ID" value="NZ_LSTQ01000002.1"/>
</dbReference>
<evidence type="ECO:0000313" key="3">
    <source>
        <dbReference type="Proteomes" id="UP000076947"/>
    </source>
</evidence>
<reference evidence="3" key="1">
    <citation type="submission" date="2016-02" db="EMBL/GenBank/DDBJ databases">
        <authorList>
            <person name="Kaur G."/>
            <person name="Nair G.R."/>
            <person name="Mayilraj S."/>
        </authorList>
    </citation>
    <scope>NUCLEOTIDE SEQUENCE [LARGE SCALE GENOMIC DNA]</scope>
    <source>
        <strain evidence="3">GA-15</strain>
    </source>
</reference>
<feature type="transmembrane region" description="Helical" evidence="1">
    <location>
        <begin position="72"/>
        <end position="94"/>
    </location>
</feature>
<dbReference type="STRING" id="1705.CA21670_08825"/>
<dbReference type="OrthoDB" id="3543412at2"/>
<evidence type="ECO:0000313" key="2">
    <source>
        <dbReference type="EMBL" id="OAH32175.1"/>
    </source>
</evidence>
<keyword evidence="3" id="KW-1185">Reference proteome</keyword>
<dbReference type="Proteomes" id="UP000076947">
    <property type="component" value="Unassembled WGS sequence"/>
</dbReference>
<dbReference type="PANTHER" id="PTHR38441">
    <property type="entry name" value="INTEGRAL MEMBRANE PROTEIN-RELATED"/>
    <property type="match status" value="1"/>
</dbReference>
<name>A0A177IVR0_9CORY</name>
<keyword evidence="1" id="KW-1133">Transmembrane helix</keyword>
<accession>A0A177IVR0</accession>
<sequence>MSGATASPSKRREPSADEFIAMQKSPQFTKLRSTYRKFTFPMTVAFMVWYLLYVVTAVFAHDFMAIEIGGGFNVGLVFGLLQFVTTFLITWLYVQYANKNIEHQAAAIREEMEG</sequence>
<organism evidence="2 3">
    <name type="scientific">Corynebacterium stationis</name>
    <dbReference type="NCBI Taxonomy" id="1705"/>
    <lineage>
        <taxon>Bacteria</taxon>
        <taxon>Bacillati</taxon>
        <taxon>Actinomycetota</taxon>
        <taxon>Actinomycetes</taxon>
        <taxon>Mycobacteriales</taxon>
        <taxon>Corynebacteriaceae</taxon>
        <taxon>Corynebacterium</taxon>
    </lineage>
</organism>
<gene>
    <name evidence="2" type="ORF">AYJ05_12450</name>
</gene>
<keyword evidence="1" id="KW-0472">Membrane</keyword>